<proteinExistence type="predicted"/>
<evidence type="ECO:0008006" key="2">
    <source>
        <dbReference type="Google" id="ProtNLM"/>
    </source>
</evidence>
<protein>
    <recommendedName>
        <fullName evidence="2">Calcineurin-like phosphoesterase domain-containing protein</fullName>
    </recommendedName>
</protein>
<dbReference type="EMBL" id="LR796288">
    <property type="protein sequence ID" value="CAB4134610.1"/>
    <property type="molecule type" value="Genomic_DNA"/>
</dbReference>
<name>A0A6J5LNH9_9CAUD</name>
<accession>A0A6J5LNH9</accession>
<sequence length="352" mass="40885">MGNFRPRISHDEFEVVKQFRAIKREANSLGLDDKDVKHGWLKTKDASLFFKNPNFATGEELELDFIKLLENAPKLTIEKVSKKVYSGEFDKLVFTDVHIGMDASDKGRSLYPSEWNEDILFERLEKMISYTLAKQNSNVLHILDLGDYLDGFNGYTTRGGHSLPQNMSNQKSFDVGFLFKTLLITHLSPFYDKIYVRNICNDNHSGDFSYFVNQFFKTYVERDLKNVIVTNQTLFIDHEVIGNKCFVTTHGKDTHNMKFGFKPKIDPNQINRILGYLNTNQLLNKGYEIIFEKGDSHLYLFDSSSSDVFKYYNYPAFSPSSNWVAMNFQLGKSGFIHFNYDTEQKSINEFFF</sequence>
<organism evidence="1">
    <name type="scientific">uncultured Caudovirales phage</name>
    <dbReference type="NCBI Taxonomy" id="2100421"/>
    <lineage>
        <taxon>Viruses</taxon>
        <taxon>Duplodnaviria</taxon>
        <taxon>Heunggongvirae</taxon>
        <taxon>Uroviricota</taxon>
        <taxon>Caudoviricetes</taxon>
        <taxon>Peduoviridae</taxon>
        <taxon>Maltschvirus</taxon>
        <taxon>Maltschvirus maltsch</taxon>
    </lineage>
</organism>
<evidence type="ECO:0000313" key="1">
    <source>
        <dbReference type="EMBL" id="CAB4134610.1"/>
    </source>
</evidence>
<reference evidence="1" key="1">
    <citation type="submission" date="2020-04" db="EMBL/GenBank/DDBJ databases">
        <authorList>
            <person name="Chiriac C."/>
            <person name="Salcher M."/>
            <person name="Ghai R."/>
            <person name="Kavagutti S V."/>
        </authorList>
    </citation>
    <scope>NUCLEOTIDE SEQUENCE</scope>
</reference>
<gene>
    <name evidence="1" type="ORF">UFOVP280_33</name>
</gene>